<comment type="similarity">
    <text evidence="3">Belongs to the DSD1 family.</text>
</comment>
<dbReference type="GO" id="GO:0036088">
    <property type="term" value="P:D-serine catabolic process"/>
    <property type="evidence" value="ECO:0007669"/>
    <property type="project" value="TreeGrafter"/>
</dbReference>
<keyword evidence="7" id="KW-0663">Pyridoxal phosphate</keyword>
<dbReference type="Pfam" id="PF14031">
    <property type="entry name" value="D-ser_dehydrat"/>
    <property type="match status" value="1"/>
</dbReference>
<proteinExistence type="inferred from homology"/>
<dbReference type="InterPro" id="IPR026956">
    <property type="entry name" value="D-ser_dehydrat-like_dom"/>
</dbReference>
<dbReference type="GO" id="GO:0009636">
    <property type="term" value="P:response to toxic substance"/>
    <property type="evidence" value="ECO:0007669"/>
    <property type="project" value="UniProtKB-KW"/>
</dbReference>
<evidence type="ECO:0000259" key="14">
    <source>
        <dbReference type="SMART" id="SM01119"/>
    </source>
</evidence>
<feature type="domain" description="D-serine dehydratase-like" evidence="14">
    <location>
        <begin position="279"/>
        <end position="380"/>
    </location>
</feature>
<dbReference type="InterPro" id="IPR001608">
    <property type="entry name" value="Ala_racemase_N"/>
</dbReference>
<dbReference type="Gene3D" id="3.20.20.10">
    <property type="entry name" value="Alanine racemase"/>
    <property type="match status" value="1"/>
</dbReference>
<dbReference type="PANTHER" id="PTHR28004:SF2">
    <property type="entry name" value="D-SERINE DEHYDRATASE"/>
    <property type="match status" value="1"/>
</dbReference>
<keyword evidence="5" id="KW-0479">Metal-binding</keyword>
<evidence type="ECO:0000256" key="9">
    <source>
        <dbReference type="ARBA" id="ARBA00051198"/>
    </source>
</evidence>
<evidence type="ECO:0000256" key="5">
    <source>
        <dbReference type="ARBA" id="ARBA00022723"/>
    </source>
</evidence>
<dbReference type="InterPro" id="IPR029066">
    <property type="entry name" value="PLP-binding_barrel"/>
</dbReference>
<evidence type="ECO:0000256" key="2">
    <source>
        <dbReference type="ARBA" id="ARBA00001947"/>
    </source>
</evidence>
<evidence type="ECO:0000256" key="8">
    <source>
        <dbReference type="ARBA" id="ARBA00023239"/>
    </source>
</evidence>
<evidence type="ECO:0000256" key="13">
    <source>
        <dbReference type="ARBA" id="ARBA00075219"/>
    </source>
</evidence>
<evidence type="ECO:0000256" key="4">
    <source>
        <dbReference type="ARBA" id="ARBA00022575"/>
    </source>
</evidence>
<accession>A0AA35MGY6</accession>
<sequence length="395" mass="43142">MDYAQENYKAYIGRHISELPTPALVVSLPLIKRNIQALHEDVEKLGIGFRPHIKTLKVRDSPVVKELDTCVNRGKYRSIVASTLCEIHGALPLVKEGVLDECIYGLPVYPGIIPRLAELRASIRILLMVDCEQQITALEKAGFDNPWDVFIKLDVGTHRAGVMYNSSSLNRLVKRAEASSAVRIHGFYCHAGHSYGGRSRSQAEDALGLELSSALDAAKLLPDDRELIVSIGSTPTAHVVQSLKALAPANVKLELHAGNFPCNDLQQVSTGLVSETDQAVRLAAEVCSIYPDRNEALINAGVIALSRETSAYPGFGKVVEHPSWSVVRLSQEHGILGIPEGKGGVTESVEDVLEVGKKITLYVNHTCMTAAAAHVYFVVDENDVVREGWVPWKGW</sequence>
<dbReference type="GO" id="GO:0046872">
    <property type="term" value="F:metal ion binding"/>
    <property type="evidence" value="ECO:0007669"/>
    <property type="project" value="UniProtKB-KW"/>
</dbReference>
<dbReference type="Gene3D" id="2.40.37.20">
    <property type="entry name" value="D-serine dehydratase-like domain"/>
    <property type="match status" value="1"/>
</dbReference>
<evidence type="ECO:0000313" key="16">
    <source>
        <dbReference type="Proteomes" id="UP001160390"/>
    </source>
</evidence>
<keyword evidence="6" id="KW-0862">Zinc</keyword>
<evidence type="ECO:0000313" key="15">
    <source>
        <dbReference type="EMBL" id="CAI6096968.1"/>
    </source>
</evidence>
<comment type="caution">
    <text evidence="15">The sequence shown here is derived from an EMBL/GenBank/DDBJ whole genome shotgun (WGS) entry which is preliminary data.</text>
</comment>
<organism evidence="15 16">
    <name type="scientific">Clonostachys chloroleuca</name>
    <dbReference type="NCBI Taxonomy" id="1926264"/>
    <lineage>
        <taxon>Eukaryota</taxon>
        <taxon>Fungi</taxon>
        <taxon>Dikarya</taxon>
        <taxon>Ascomycota</taxon>
        <taxon>Pezizomycotina</taxon>
        <taxon>Sordariomycetes</taxon>
        <taxon>Hypocreomycetidae</taxon>
        <taxon>Hypocreales</taxon>
        <taxon>Bionectriaceae</taxon>
        <taxon>Clonostachys</taxon>
    </lineage>
</organism>
<dbReference type="Proteomes" id="UP001160390">
    <property type="component" value="Unassembled WGS sequence"/>
</dbReference>
<dbReference type="SMART" id="SM01119">
    <property type="entry name" value="D-ser_dehydrat"/>
    <property type="match status" value="1"/>
</dbReference>
<dbReference type="FunFam" id="3.20.20.10:FF:000016">
    <property type="entry name" value="D-serine dehydratase"/>
    <property type="match status" value="1"/>
</dbReference>
<dbReference type="SUPFAM" id="SSF51419">
    <property type="entry name" value="PLP-binding barrel"/>
    <property type="match status" value="1"/>
</dbReference>
<evidence type="ECO:0000256" key="6">
    <source>
        <dbReference type="ARBA" id="ARBA00022833"/>
    </source>
</evidence>
<dbReference type="AlphaFoldDB" id="A0AA35MGY6"/>
<keyword evidence="16" id="KW-1185">Reference proteome</keyword>
<evidence type="ECO:0000256" key="12">
    <source>
        <dbReference type="ARBA" id="ARBA00069616"/>
    </source>
</evidence>
<comment type="cofactor">
    <cofactor evidence="1">
        <name>pyridoxal 5'-phosphate</name>
        <dbReference type="ChEBI" id="CHEBI:597326"/>
    </cofactor>
</comment>
<comment type="catalytic activity">
    <reaction evidence="9">
        <text>D-serine = pyruvate + NH4(+)</text>
        <dbReference type="Rhea" id="RHEA:13977"/>
        <dbReference type="ChEBI" id="CHEBI:15361"/>
        <dbReference type="ChEBI" id="CHEBI:28938"/>
        <dbReference type="ChEBI" id="CHEBI:35247"/>
        <dbReference type="EC" id="4.3.1.18"/>
    </reaction>
    <physiologicalReaction direction="left-to-right" evidence="9">
        <dbReference type="Rhea" id="RHEA:13978"/>
    </physiologicalReaction>
</comment>
<name>A0AA35MGY6_9HYPO</name>
<dbReference type="EMBL" id="CABFNP030001284">
    <property type="protein sequence ID" value="CAI6096968.1"/>
    <property type="molecule type" value="Genomic_DNA"/>
</dbReference>
<dbReference type="EC" id="4.3.1.18" evidence="11"/>
<reference evidence="15" key="1">
    <citation type="submission" date="2023-01" db="EMBL/GenBank/DDBJ databases">
        <authorList>
            <person name="Piombo E."/>
        </authorList>
    </citation>
    <scope>NUCLEOTIDE SEQUENCE</scope>
</reference>
<comment type="function">
    <text evidence="10">Catalyzes the conversion of D-serine to pyruvate and ammonia. May play a role in D-serine detoxification.</text>
</comment>
<dbReference type="Pfam" id="PF01168">
    <property type="entry name" value="Ala_racemase_N"/>
    <property type="match status" value="1"/>
</dbReference>
<evidence type="ECO:0000256" key="11">
    <source>
        <dbReference type="ARBA" id="ARBA00066349"/>
    </source>
</evidence>
<dbReference type="PANTHER" id="PTHR28004">
    <property type="entry name" value="ZGC:162816-RELATED"/>
    <property type="match status" value="1"/>
</dbReference>
<keyword evidence="4" id="KW-0216">Detoxification</keyword>
<comment type="cofactor">
    <cofactor evidence="2">
        <name>Zn(2+)</name>
        <dbReference type="ChEBI" id="CHEBI:29105"/>
    </cofactor>
</comment>
<dbReference type="GO" id="GO:0008721">
    <property type="term" value="F:D-serine ammonia-lyase activity"/>
    <property type="evidence" value="ECO:0007669"/>
    <property type="project" value="UniProtKB-EC"/>
</dbReference>
<evidence type="ECO:0000256" key="7">
    <source>
        <dbReference type="ARBA" id="ARBA00022898"/>
    </source>
</evidence>
<keyword evidence="8" id="KW-0456">Lyase</keyword>
<evidence type="ECO:0000256" key="3">
    <source>
        <dbReference type="ARBA" id="ARBA00005323"/>
    </source>
</evidence>
<dbReference type="InterPro" id="IPR051466">
    <property type="entry name" value="D-amino_acid_metab_enzyme"/>
</dbReference>
<protein>
    <recommendedName>
        <fullName evidence="12">D-serine dehydratase</fullName>
        <ecNumber evidence="11">4.3.1.18</ecNumber>
    </recommendedName>
    <alternativeName>
        <fullName evidence="13">D-serine deaminase</fullName>
    </alternativeName>
</protein>
<evidence type="ECO:0000256" key="1">
    <source>
        <dbReference type="ARBA" id="ARBA00001933"/>
    </source>
</evidence>
<dbReference type="InterPro" id="IPR042208">
    <property type="entry name" value="D-ser_dehydrat-like_sf"/>
</dbReference>
<evidence type="ECO:0000256" key="10">
    <source>
        <dbReference type="ARBA" id="ARBA00055764"/>
    </source>
</evidence>
<gene>
    <name evidence="15" type="ORF">CCHLO57077_00003452</name>
</gene>